<gene>
    <name evidence="10" type="ORF">CTEN210_17925</name>
</gene>
<evidence type="ECO:0000256" key="4">
    <source>
        <dbReference type="ARBA" id="ARBA00022692"/>
    </source>
</evidence>
<dbReference type="GO" id="GO:0000045">
    <property type="term" value="P:autophagosome assembly"/>
    <property type="evidence" value="ECO:0007669"/>
    <property type="project" value="TreeGrafter"/>
</dbReference>
<dbReference type="InterPro" id="IPR029008">
    <property type="entry name" value="EMC6-like"/>
</dbReference>
<dbReference type="GO" id="GO:0072546">
    <property type="term" value="C:EMC complex"/>
    <property type="evidence" value="ECO:0007669"/>
    <property type="project" value="InterPro"/>
</dbReference>
<evidence type="ECO:0000256" key="6">
    <source>
        <dbReference type="ARBA" id="ARBA00022989"/>
    </source>
</evidence>
<dbReference type="GO" id="GO:0034975">
    <property type="term" value="P:protein folding in endoplasmic reticulum"/>
    <property type="evidence" value="ECO:0007669"/>
    <property type="project" value="TreeGrafter"/>
</dbReference>
<keyword evidence="11" id="KW-1185">Reference proteome</keyword>
<comment type="caution">
    <text evidence="10">The sequence shown here is derived from an EMBL/GenBank/DDBJ whole genome shotgun (WGS) entry which is preliminary data.</text>
</comment>
<evidence type="ECO:0000256" key="2">
    <source>
        <dbReference type="ARBA" id="ARBA00009436"/>
    </source>
</evidence>
<evidence type="ECO:0000313" key="10">
    <source>
        <dbReference type="EMBL" id="GFH61449.1"/>
    </source>
</evidence>
<reference evidence="10 11" key="1">
    <citation type="journal article" date="2021" name="Sci. Rep.">
        <title>The genome of the diatom Chaetoceros tenuissimus carries an ancient integrated fragment of an extant virus.</title>
        <authorList>
            <person name="Hongo Y."/>
            <person name="Kimura K."/>
            <person name="Takaki Y."/>
            <person name="Yoshida Y."/>
            <person name="Baba S."/>
            <person name="Kobayashi G."/>
            <person name="Nagasaki K."/>
            <person name="Hano T."/>
            <person name="Tomaru Y."/>
        </authorList>
    </citation>
    <scope>NUCLEOTIDE SEQUENCE [LARGE SCALE GENOMIC DNA]</scope>
    <source>
        <strain evidence="10 11">NIES-3715</strain>
    </source>
</reference>
<dbReference type="Pfam" id="PF07019">
    <property type="entry name" value="EMC6"/>
    <property type="match status" value="1"/>
</dbReference>
<accession>A0AAD3DBK8</accession>
<keyword evidence="7 9" id="KW-0472">Membrane</keyword>
<protein>
    <recommendedName>
        <fullName evidence="3">ER membrane protein complex subunit 6</fullName>
    </recommendedName>
</protein>
<dbReference type="Proteomes" id="UP001054902">
    <property type="component" value="Unassembled WGS sequence"/>
</dbReference>
<sequence length="150" mass="16326">MIDPMANIGGQPAAQGGPQGTDASTTPEGEVFDFNALQRNMQKMESIRSFMGIINGCCAGILGLTNTTGIVFFVTMHMAVGLCIWIKMNLSGGSLAKYRRDLCSTTVVKGKYVSSTGVKGIISFLLEGLQNCFMSYMLFWTLFYGLVYLF</sequence>
<proteinExistence type="inferred from homology"/>
<feature type="transmembrane region" description="Helical" evidence="9">
    <location>
        <begin position="47"/>
        <end position="64"/>
    </location>
</feature>
<comment type="subcellular location">
    <subcellularLocation>
        <location evidence="1">Endoplasmic reticulum membrane</location>
        <topology evidence="1">Multi-pass membrane protein</topology>
    </subcellularLocation>
</comment>
<evidence type="ECO:0000256" key="3">
    <source>
        <dbReference type="ARBA" id="ARBA00020827"/>
    </source>
</evidence>
<comment type="similarity">
    <text evidence="2">Belongs to the EMC6 family.</text>
</comment>
<keyword evidence="6 9" id="KW-1133">Transmembrane helix</keyword>
<dbReference type="InterPro" id="IPR008504">
    <property type="entry name" value="Emc6"/>
</dbReference>
<name>A0AAD3DBK8_9STRA</name>
<evidence type="ECO:0000313" key="11">
    <source>
        <dbReference type="Proteomes" id="UP001054902"/>
    </source>
</evidence>
<feature type="region of interest" description="Disordered" evidence="8">
    <location>
        <begin position="1"/>
        <end position="25"/>
    </location>
</feature>
<feature type="transmembrane region" description="Helical" evidence="9">
    <location>
        <begin position="132"/>
        <end position="149"/>
    </location>
</feature>
<evidence type="ECO:0000256" key="5">
    <source>
        <dbReference type="ARBA" id="ARBA00022824"/>
    </source>
</evidence>
<dbReference type="AlphaFoldDB" id="A0AAD3DBK8"/>
<organism evidence="10 11">
    <name type="scientific">Chaetoceros tenuissimus</name>
    <dbReference type="NCBI Taxonomy" id="426638"/>
    <lineage>
        <taxon>Eukaryota</taxon>
        <taxon>Sar</taxon>
        <taxon>Stramenopiles</taxon>
        <taxon>Ochrophyta</taxon>
        <taxon>Bacillariophyta</taxon>
        <taxon>Coscinodiscophyceae</taxon>
        <taxon>Chaetocerotophycidae</taxon>
        <taxon>Chaetocerotales</taxon>
        <taxon>Chaetocerotaceae</taxon>
        <taxon>Chaetoceros</taxon>
    </lineage>
</organism>
<evidence type="ECO:0000256" key="7">
    <source>
        <dbReference type="ARBA" id="ARBA00023136"/>
    </source>
</evidence>
<dbReference type="PANTHER" id="PTHR20994:SF0">
    <property type="entry name" value="ER MEMBRANE PROTEIN COMPLEX SUBUNIT 6"/>
    <property type="match status" value="1"/>
</dbReference>
<evidence type="ECO:0000256" key="8">
    <source>
        <dbReference type="SAM" id="MobiDB-lite"/>
    </source>
</evidence>
<dbReference type="EMBL" id="BLLK01000074">
    <property type="protein sequence ID" value="GFH61449.1"/>
    <property type="molecule type" value="Genomic_DNA"/>
</dbReference>
<keyword evidence="4 9" id="KW-0812">Transmembrane</keyword>
<dbReference type="PANTHER" id="PTHR20994">
    <property type="entry name" value="ER MEMBRANE PROTEIN COMPLEX SUBUNIT 6"/>
    <property type="match status" value="1"/>
</dbReference>
<feature type="transmembrane region" description="Helical" evidence="9">
    <location>
        <begin position="70"/>
        <end position="90"/>
    </location>
</feature>
<evidence type="ECO:0000256" key="9">
    <source>
        <dbReference type="SAM" id="Phobius"/>
    </source>
</evidence>
<keyword evidence="5" id="KW-0256">Endoplasmic reticulum</keyword>
<evidence type="ECO:0000256" key="1">
    <source>
        <dbReference type="ARBA" id="ARBA00004477"/>
    </source>
</evidence>